<feature type="domain" description="Reverse transcriptase" evidence="9">
    <location>
        <begin position="409"/>
        <end position="588"/>
    </location>
</feature>
<evidence type="ECO:0000256" key="5">
    <source>
        <dbReference type="ARBA" id="ARBA00022759"/>
    </source>
</evidence>
<dbReference type="FunFam" id="1.10.340.70:FF:000001">
    <property type="entry name" value="Retrovirus-related Pol polyprotein from transposon gypsy-like Protein"/>
    <property type="match status" value="1"/>
</dbReference>
<evidence type="ECO:0000256" key="7">
    <source>
        <dbReference type="ARBA" id="ARBA00022918"/>
    </source>
</evidence>
<keyword evidence="2" id="KW-0808">Transferase</keyword>
<dbReference type="Pfam" id="PF09668">
    <property type="entry name" value="Asp_protease"/>
    <property type="match status" value="1"/>
</dbReference>
<dbReference type="PROSITE" id="PS00141">
    <property type="entry name" value="ASP_PROTEASE"/>
    <property type="match status" value="1"/>
</dbReference>
<dbReference type="CDD" id="cd01647">
    <property type="entry name" value="RT_LTR"/>
    <property type="match status" value="1"/>
</dbReference>
<dbReference type="Gene3D" id="3.10.10.10">
    <property type="entry name" value="HIV Type 1 Reverse Transcriptase, subunit A, domain 1"/>
    <property type="match status" value="1"/>
</dbReference>
<dbReference type="InterPro" id="IPR012337">
    <property type="entry name" value="RNaseH-like_sf"/>
</dbReference>
<proteinExistence type="predicted"/>
<keyword evidence="6" id="KW-0378">Hydrolase</keyword>
<evidence type="ECO:0000313" key="11">
    <source>
        <dbReference type="EMBL" id="CAF1170003.1"/>
    </source>
</evidence>
<dbReference type="Pfam" id="PF17921">
    <property type="entry name" value="Integrase_H2C2"/>
    <property type="match status" value="1"/>
</dbReference>
<evidence type="ECO:0000313" key="13">
    <source>
        <dbReference type="Proteomes" id="UP000677228"/>
    </source>
</evidence>
<dbReference type="InterPro" id="IPR041588">
    <property type="entry name" value="Integrase_H2C2"/>
</dbReference>
<name>A0A8S2EGL9_9BILA</name>
<dbReference type="PANTHER" id="PTHR37984:SF5">
    <property type="entry name" value="PROTEIN NYNRIN-LIKE"/>
    <property type="match status" value="1"/>
</dbReference>
<dbReference type="Gene3D" id="2.40.70.10">
    <property type="entry name" value="Acid Proteases"/>
    <property type="match status" value="1"/>
</dbReference>
<dbReference type="Proteomes" id="UP000682733">
    <property type="component" value="Unassembled WGS sequence"/>
</dbReference>
<dbReference type="EMBL" id="CAJNOK010012741">
    <property type="protein sequence ID" value="CAF1170003.1"/>
    <property type="molecule type" value="Genomic_DNA"/>
</dbReference>
<dbReference type="InterPro" id="IPR036397">
    <property type="entry name" value="RNaseH_sf"/>
</dbReference>
<keyword evidence="4" id="KW-0540">Nuclease</keyword>
<feature type="domain" description="Integrase catalytic" evidence="10">
    <location>
        <begin position="1038"/>
        <end position="1202"/>
    </location>
</feature>
<dbReference type="InterPro" id="IPR043128">
    <property type="entry name" value="Rev_trsase/Diguanyl_cyclase"/>
</dbReference>
<dbReference type="Gene3D" id="3.30.70.270">
    <property type="match status" value="2"/>
</dbReference>
<dbReference type="GO" id="GO:0003676">
    <property type="term" value="F:nucleic acid binding"/>
    <property type="evidence" value="ECO:0007669"/>
    <property type="project" value="InterPro"/>
</dbReference>
<keyword evidence="7" id="KW-0695">RNA-directed DNA polymerase</keyword>
<dbReference type="Gene3D" id="3.30.420.10">
    <property type="entry name" value="Ribonuclease H-like superfamily/Ribonuclease H"/>
    <property type="match status" value="1"/>
</dbReference>
<dbReference type="PROSITE" id="PS50994">
    <property type="entry name" value="INTEGRASE"/>
    <property type="match status" value="1"/>
</dbReference>
<evidence type="ECO:0000259" key="10">
    <source>
        <dbReference type="PROSITE" id="PS50994"/>
    </source>
</evidence>
<evidence type="ECO:0000259" key="9">
    <source>
        <dbReference type="PROSITE" id="PS50878"/>
    </source>
</evidence>
<dbReference type="InterPro" id="IPR050951">
    <property type="entry name" value="Retrovirus_Pol_polyprotein"/>
</dbReference>
<evidence type="ECO:0000256" key="8">
    <source>
        <dbReference type="SAM" id="MobiDB-lite"/>
    </source>
</evidence>
<protein>
    <recommendedName>
        <fullName evidence="1">RNA-directed DNA polymerase</fullName>
        <ecNumber evidence="1">2.7.7.49</ecNumber>
    </recommendedName>
</protein>
<evidence type="ECO:0000256" key="2">
    <source>
        <dbReference type="ARBA" id="ARBA00022679"/>
    </source>
</evidence>
<dbReference type="PANTHER" id="PTHR37984">
    <property type="entry name" value="PROTEIN CBG26694"/>
    <property type="match status" value="1"/>
</dbReference>
<evidence type="ECO:0000256" key="3">
    <source>
        <dbReference type="ARBA" id="ARBA00022695"/>
    </source>
</evidence>
<dbReference type="Pfam" id="PF17917">
    <property type="entry name" value="RT_RNaseH"/>
    <property type="match status" value="1"/>
</dbReference>
<evidence type="ECO:0000256" key="4">
    <source>
        <dbReference type="ARBA" id="ARBA00022722"/>
    </source>
</evidence>
<reference evidence="11" key="1">
    <citation type="submission" date="2021-02" db="EMBL/GenBank/DDBJ databases">
        <authorList>
            <person name="Nowell W R."/>
        </authorList>
    </citation>
    <scope>NUCLEOTIDE SEQUENCE</scope>
</reference>
<dbReference type="SUPFAM" id="SSF50630">
    <property type="entry name" value="Acid proteases"/>
    <property type="match status" value="1"/>
</dbReference>
<dbReference type="GO" id="GO:0015074">
    <property type="term" value="P:DNA integration"/>
    <property type="evidence" value="ECO:0007669"/>
    <property type="project" value="InterPro"/>
</dbReference>
<dbReference type="SUPFAM" id="SSF56672">
    <property type="entry name" value="DNA/RNA polymerases"/>
    <property type="match status" value="1"/>
</dbReference>
<keyword evidence="5" id="KW-0255">Endonuclease</keyword>
<dbReference type="SUPFAM" id="SSF53098">
    <property type="entry name" value="Ribonuclease H-like"/>
    <property type="match status" value="1"/>
</dbReference>
<dbReference type="Pfam" id="PF00665">
    <property type="entry name" value="rve"/>
    <property type="match status" value="1"/>
</dbReference>
<dbReference type="FunFam" id="3.10.20.370:FF:000001">
    <property type="entry name" value="Retrovirus-related Pol polyprotein from transposon 17.6-like protein"/>
    <property type="match status" value="1"/>
</dbReference>
<dbReference type="InterPro" id="IPR000477">
    <property type="entry name" value="RT_dom"/>
</dbReference>
<accession>A0A8S2EGL9</accession>
<dbReference type="InterPro" id="IPR043502">
    <property type="entry name" value="DNA/RNA_pol_sf"/>
</dbReference>
<dbReference type="GO" id="GO:0003964">
    <property type="term" value="F:RNA-directed DNA polymerase activity"/>
    <property type="evidence" value="ECO:0007669"/>
    <property type="project" value="UniProtKB-KW"/>
</dbReference>
<dbReference type="InterPro" id="IPR041373">
    <property type="entry name" value="RT_RNaseH"/>
</dbReference>
<dbReference type="GO" id="GO:0006508">
    <property type="term" value="P:proteolysis"/>
    <property type="evidence" value="ECO:0007669"/>
    <property type="project" value="InterPro"/>
</dbReference>
<dbReference type="EMBL" id="CAJOBA010034265">
    <property type="protein sequence ID" value="CAF3981354.1"/>
    <property type="molecule type" value="Genomic_DNA"/>
</dbReference>
<keyword evidence="3" id="KW-0548">Nucleotidyltransferase</keyword>
<feature type="compositionally biased region" description="Polar residues" evidence="8">
    <location>
        <begin position="824"/>
        <end position="834"/>
    </location>
</feature>
<dbReference type="Pfam" id="PF00078">
    <property type="entry name" value="RVT_1"/>
    <property type="match status" value="1"/>
</dbReference>
<dbReference type="FunFam" id="3.30.420.10:FF:000032">
    <property type="entry name" value="Retrovirus-related Pol polyprotein from transposon 297-like Protein"/>
    <property type="match status" value="1"/>
</dbReference>
<dbReference type="Gene3D" id="1.10.340.70">
    <property type="match status" value="1"/>
</dbReference>
<gene>
    <name evidence="11" type="ORF">OVA965_LOCUS22520</name>
    <name evidence="12" type="ORF">TMI583_LOCUS23234</name>
</gene>
<dbReference type="CDD" id="cd09274">
    <property type="entry name" value="RNase_HI_RT_Ty3"/>
    <property type="match status" value="1"/>
</dbReference>
<sequence length="1251" mass="143180">MLQLWTFWPSSARLSTGFSLTGTCDGGHSSIQNPSITSHKSSSPIYIKVQVNQTPQHAIIDTGSAVSIIHQQLLKKIHHKKFIYKRKIHASASCTSVNIIGEIHLEIKIQGHKTWIVADVATNLVTDLLLGTDWIKQNSVIIDSPQQRVILVNKYHKVIAYTPFVEPPDIRFPVFLIDQITLPPYSEQCIDVKVPSLFGNVSNVMFESTPHLYSKSIFAANALIKAEHHKTRIIVINASDRQRTLSKHTRLGAISYQPESNVCLTIPMTSNKRNVRLSDRSCVQSSLTHGTNDHNSMSRSWDLPLSADSKIRSADSSCTVQPVDCRKHRCYVCQAKFLSSNDLQKHLRQQLQQSLWRHGQLFDLRQPSIIKTTVRHAIETGNHPPVYTPAYRVSYKDEQIQRDEINKLLKQGIIEESTSPWSSPIVLVRKKDGSMRFCIDFRKLNSITTKDAFPIPRIDDIFDHLAQAEYYTTIDFKSGYFQAGLDPRDRPKTAFSTRDQHLQFTVLPRGVTNGPPAFQRIVSQILGPTRWQYSLAYLDDVIIYSQTFEQHLVHLNDILNRLNQAYFRLNVDKCHIAKTTINFLGHCVEHGNIRPNSDNIRALLETPLPRTAKETFRFVKAAEYYRKFIPGFTKIAQPLHKFAPTTKEQRCKKSKSLPVTLSDDELNAFNELKRILTTDLVLRIPNEQLLFKIQTDASKVGIGAVLLQTHSNGDLPVAYFSKKLTPTQMHWAATEQECYAIISAIEKWHKYLDGRPFVIETDHKPLLPFNLKQQLNSKCERWRLKLQQYQFTVHYIKGKHNTVADYLSRSPVDDATNDEDDYLPTTSRGTQTENSTPLQIVAPVVTRAQSKRHDKRTDRYSTDQTCDQLQQKKNDHTLVDRSCVAQDRPRTTKNVDDKLLIPCAKGDIQNLKLHDPNQIIPFTHGQLKELQHQDTQAAQIIRNIDDYPKYFLKDNMLMRKSSPPVPFVPKGHIRADIIKIYHDTRGNGAHFGRDRTTSKIKQRYFWPSMTQDIKNHVQSCLLCAQYNPRRCKPPGTLKPIKPPSGVWQLLTMDFHGPITPTTQRGNKYIISLTDVLSKFVITRAVRDCTAETAARFIKEDVICKYGTPRCILTDNGSHFTSMMMNNLLKEIGVTHLYSTPYHPQTNGQIERYNSTMDSKIATLSNERKIDWDEQLPFVTFNYNTTIHATTKQIPFEMMFGRLPVLSFDHQDELVSLEQDSEHVSKLNQYLSSLTEQAKATIKKAQEKNTHL</sequence>
<dbReference type="InterPro" id="IPR021109">
    <property type="entry name" value="Peptidase_aspartic_dom_sf"/>
</dbReference>
<evidence type="ECO:0000256" key="6">
    <source>
        <dbReference type="ARBA" id="ARBA00022801"/>
    </source>
</evidence>
<comment type="caution">
    <text evidence="11">The sequence shown here is derived from an EMBL/GenBank/DDBJ whole genome shotgun (WGS) entry which is preliminary data.</text>
</comment>
<dbReference type="CDD" id="cd00303">
    <property type="entry name" value="retropepsin_like"/>
    <property type="match status" value="1"/>
</dbReference>
<dbReference type="GO" id="GO:0004190">
    <property type="term" value="F:aspartic-type endopeptidase activity"/>
    <property type="evidence" value="ECO:0007669"/>
    <property type="project" value="InterPro"/>
</dbReference>
<dbReference type="InterPro" id="IPR001969">
    <property type="entry name" value="Aspartic_peptidase_AS"/>
</dbReference>
<dbReference type="PROSITE" id="PS50878">
    <property type="entry name" value="RT_POL"/>
    <property type="match status" value="1"/>
</dbReference>
<dbReference type="AlphaFoldDB" id="A0A8S2EGL9"/>
<dbReference type="InterPro" id="IPR001584">
    <property type="entry name" value="Integrase_cat-core"/>
</dbReference>
<feature type="region of interest" description="Disordered" evidence="8">
    <location>
        <begin position="810"/>
        <end position="834"/>
    </location>
</feature>
<evidence type="ECO:0000313" key="12">
    <source>
        <dbReference type="EMBL" id="CAF3981354.1"/>
    </source>
</evidence>
<dbReference type="InterPro" id="IPR019103">
    <property type="entry name" value="Peptidase_aspartic_DDI1-type"/>
</dbReference>
<dbReference type="Proteomes" id="UP000677228">
    <property type="component" value="Unassembled WGS sequence"/>
</dbReference>
<dbReference type="GO" id="GO:0004519">
    <property type="term" value="F:endonuclease activity"/>
    <property type="evidence" value="ECO:0007669"/>
    <property type="project" value="UniProtKB-KW"/>
</dbReference>
<dbReference type="EC" id="2.7.7.49" evidence="1"/>
<organism evidence="11 13">
    <name type="scientific">Didymodactylos carnosus</name>
    <dbReference type="NCBI Taxonomy" id="1234261"/>
    <lineage>
        <taxon>Eukaryota</taxon>
        <taxon>Metazoa</taxon>
        <taxon>Spiralia</taxon>
        <taxon>Gnathifera</taxon>
        <taxon>Rotifera</taxon>
        <taxon>Eurotatoria</taxon>
        <taxon>Bdelloidea</taxon>
        <taxon>Philodinida</taxon>
        <taxon>Philodinidae</taxon>
        <taxon>Didymodactylos</taxon>
    </lineage>
</organism>
<evidence type="ECO:0000256" key="1">
    <source>
        <dbReference type="ARBA" id="ARBA00012493"/>
    </source>
</evidence>